<feature type="transmembrane region" description="Helical" evidence="1">
    <location>
        <begin position="15"/>
        <end position="33"/>
    </location>
</feature>
<reference evidence="2" key="1">
    <citation type="submission" date="2021-10" db="EMBL/GenBank/DDBJ databases">
        <title>Tropical sea cucumber genome reveals ecological adaptation and Cuvierian tubules defense mechanism.</title>
        <authorList>
            <person name="Chen T."/>
        </authorList>
    </citation>
    <scope>NUCLEOTIDE SEQUENCE</scope>
    <source>
        <strain evidence="2">Nanhai2018</strain>
        <tissue evidence="2">Muscle</tissue>
    </source>
</reference>
<dbReference type="Proteomes" id="UP001152320">
    <property type="component" value="Unassembled WGS sequence"/>
</dbReference>
<protein>
    <submittedName>
        <fullName evidence="2">Uncharacterized protein</fullName>
    </submittedName>
</protein>
<keyword evidence="1" id="KW-0812">Transmembrane</keyword>
<dbReference type="OrthoDB" id="10053392at2759"/>
<dbReference type="EMBL" id="JAIZAY010000034">
    <property type="protein sequence ID" value="KAJ8019332.1"/>
    <property type="molecule type" value="Genomic_DNA"/>
</dbReference>
<proteinExistence type="predicted"/>
<sequence length="219" mass="25373">MTYSHIVQFLTRQQCLFITAFVLSFFFIVSFYANDSSLTAVSLFARNLPKPKAVFKKSNTNHPQLEIKIENDRNFAKNYDNYRATSTDKEIPIIDLDKEEPPLNLLYEKLTLVTAFSENHFQEGLGFIGSAQQQMPNKTIIVYDLGLKENSANQVIRSFCNVQLRRFPFENYPAHLKKLKTYGFKPTIINLVLNEFGVIYYGDASIRFKKPLLNFYLIV</sequence>
<evidence type="ECO:0000256" key="1">
    <source>
        <dbReference type="SAM" id="Phobius"/>
    </source>
</evidence>
<organism evidence="2 3">
    <name type="scientific">Holothuria leucospilota</name>
    <name type="common">Black long sea cucumber</name>
    <name type="synonym">Mertensiothuria leucospilota</name>
    <dbReference type="NCBI Taxonomy" id="206669"/>
    <lineage>
        <taxon>Eukaryota</taxon>
        <taxon>Metazoa</taxon>
        <taxon>Echinodermata</taxon>
        <taxon>Eleutherozoa</taxon>
        <taxon>Echinozoa</taxon>
        <taxon>Holothuroidea</taxon>
        <taxon>Aspidochirotacea</taxon>
        <taxon>Aspidochirotida</taxon>
        <taxon>Holothuriidae</taxon>
        <taxon>Holothuria</taxon>
    </lineage>
</organism>
<accession>A0A9Q0YFR9</accession>
<dbReference type="Pfam" id="PF07801">
    <property type="entry name" value="DUF1647"/>
    <property type="match status" value="1"/>
</dbReference>
<comment type="caution">
    <text evidence="2">The sequence shown here is derived from an EMBL/GenBank/DDBJ whole genome shotgun (WGS) entry which is preliminary data.</text>
</comment>
<dbReference type="PANTHER" id="PTHR31389:SF4">
    <property type="entry name" value="LD39211P"/>
    <property type="match status" value="1"/>
</dbReference>
<dbReference type="AlphaFoldDB" id="A0A9Q0YFR9"/>
<dbReference type="InterPro" id="IPR012444">
    <property type="entry name" value="DUF1647"/>
</dbReference>
<keyword evidence="1" id="KW-0472">Membrane</keyword>
<dbReference type="PANTHER" id="PTHR31389">
    <property type="entry name" value="LD39211P"/>
    <property type="match status" value="1"/>
</dbReference>
<keyword evidence="1" id="KW-1133">Transmembrane helix</keyword>
<evidence type="ECO:0000313" key="2">
    <source>
        <dbReference type="EMBL" id="KAJ8019332.1"/>
    </source>
</evidence>
<name>A0A9Q0YFR9_HOLLE</name>
<evidence type="ECO:0000313" key="3">
    <source>
        <dbReference type="Proteomes" id="UP001152320"/>
    </source>
</evidence>
<keyword evidence="3" id="KW-1185">Reference proteome</keyword>
<gene>
    <name evidence="2" type="ORF">HOLleu_42133</name>
</gene>